<keyword evidence="1" id="KW-1133">Transmembrane helix</keyword>
<keyword evidence="2" id="KW-0378">Hydrolase</keyword>
<reference evidence="2 3" key="1">
    <citation type="journal article" date="2011" name="J. Bacteriol.">
        <title>Genome sequence of 'Pedosphaera parvula' Ellin514, an aerobic Verrucomicrobial isolate from pasture soil.</title>
        <authorList>
            <person name="Kant R."/>
            <person name="van Passel M.W."/>
            <person name="Sangwan P."/>
            <person name="Palva A."/>
            <person name="Lucas S."/>
            <person name="Copeland A."/>
            <person name="Lapidus A."/>
            <person name="Glavina Del Rio T."/>
            <person name="Dalin E."/>
            <person name="Tice H."/>
            <person name="Bruce D."/>
            <person name="Goodwin L."/>
            <person name="Pitluck S."/>
            <person name="Chertkov O."/>
            <person name="Larimer F.W."/>
            <person name="Land M.L."/>
            <person name="Hauser L."/>
            <person name="Brettin T.S."/>
            <person name="Detter J.C."/>
            <person name="Han S."/>
            <person name="de Vos W.M."/>
            <person name="Janssen P.H."/>
            <person name="Smidt H."/>
        </authorList>
    </citation>
    <scope>NUCLEOTIDE SEQUENCE [LARGE SCALE GENOMIC DNA]</scope>
    <source>
        <strain evidence="2 3">Ellin514</strain>
    </source>
</reference>
<evidence type="ECO:0000313" key="2">
    <source>
        <dbReference type="EMBL" id="EEF59178.1"/>
    </source>
</evidence>
<keyword evidence="1" id="KW-0472">Membrane</keyword>
<dbReference type="Pfam" id="PF04307">
    <property type="entry name" value="YdjM"/>
    <property type="match status" value="1"/>
</dbReference>
<dbReference type="GO" id="GO:0016787">
    <property type="term" value="F:hydrolase activity"/>
    <property type="evidence" value="ECO:0007669"/>
    <property type="project" value="UniProtKB-KW"/>
</dbReference>
<keyword evidence="1" id="KW-0812">Transmembrane</keyword>
<gene>
    <name evidence="2" type="ORF">Cflav_PD2383</name>
</gene>
<dbReference type="EMBL" id="ABOX02000031">
    <property type="protein sequence ID" value="EEF59178.1"/>
    <property type="molecule type" value="Genomic_DNA"/>
</dbReference>
<sequence>MSPVTHFLIGWVTANATDLNRRDRAIVTIAGIIPDLDGVGIVAEILTHHSPKPLTWWSDYHHVLGHNIGFCFLVVLVAVFLATQKWKAAMLTCLSFHLHLLCDLVGARGPDLHQWPIPYLLPFSNAWQWTWSGQWALNAWPNMLITMVALVITFRLAWKRGYSPLEMFSSKADRTFIATLRQRFPSVDT</sequence>
<comment type="caution">
    <text evidence="2">The sequence shown here is derived from an EMBL/GenBank/DDBJ whole genome shotgun (WGS) entry which is preliminary data.</text>
</comment>
<dbReference type="OrthoDB" id="5519795at2"/>
<accession>B9XLS1</accession>
<keyword evidence="3" id="KW-1185">Reference proteome</keyword>
<feature type="transmembrane region" description="Helical" evidence="1">
    <location>
        <begin position="63"/>
        <end position="81"/>
    </location>
</feature>
<name>B9XLS1_PEDPL</name>
<proteinExistence type="predicted"/>
<feature type="transmembrane region" description="Helical" evidence="1">
    <location>
        <begin position="139"/>
        <end position="158"/>
    </location>
</feature>
<dbReference type="Proteomes" id="UP000003688">
    <property type="component" value="Unassembled WGS sequence"/>
</dbReference>
<dbReference type="InterPro" id="IPR007404">
    <property type="entry name" value="YdjM-like"/>
</dbReference>
<protein>
    <submittedName>
        <fullName evidence="2">Membrane-bound metal-dependent hydrolase</fullName>
    </submittedName>
</protein>
<dbReference type="AlphaFoldDB" id="B9XLS1"/>
<evidence type="ECO:0000256" key="1">
    <source>
        <dbReference type="SAM" id="Phobius"/>
    </source>
</evidence>
<evidence type="ECO:0000313" key="3">
    <source>
        <dbReference type="Proteomes" id="UP000003688"/>
    </source>
</evidence>
<organism evidence="2 3">
    <name type="scientific">Pedosphaera parvula (strain Ellin514)</name>
    <dbReference type="NCBI Taxonomy" id="320771"/>
    <lineage>
        <taxon>Bacteria</taxon>
        <taxon>Pseudomonadati</taxon>
        <taxon>Verrucomicrobiota</taxon>
        <taxon>Pedosphaerae</taxon>
        <taxon>Pedosphaerales</taxon>
        <taxon>Pedosphaeraceae</taxon>
        <taxon>Pedosphaera</taxon>
    </lineage>
</organism>
<dbReference type="RefSeq" id="WP_007416760.1">
    <property type="nucleotide sequence ID" value="NZ_ABOX02000031.1"/>
</dbReference>